<dbReference type="FunFam" id="1.10.220.150:FF:000005">
    <property type="entry name" value="Arf-GAP domain and FG repeat-containing protein 1"/>
    <property type="match status" value="1"/>
</dbReference>
<feature type="compositionally biased region" description="Basic and acidic residues" evidence="5">
    <location>
        <begin position="193"/>
        <end position="217"/>
    </location>
</feature>
<evidence type="ECO:0000256" key="5">
    <source>
        <dbReference type="SAM" id="MobiDB-lite"/>
    </source>
</evidence>
<feature type="region of interest" description="Disordered" evidence="5">
    <location>
        <begin position="193"/>
        <end position="279"/>
    </location>
</feature>
<accession>A0A484KCI7</accession>
<feature type="region of interest" description="Disordered" evidence="5">
    <location>
        <begin position="544"/>
        <end position="567"/>
    </location>
</feature>
<dbReference type="AlphaFoldDB" id="A0A484KCI7"/>
<dbReference type="Proteomes" id="UP000595140">
    <property type="component" value="Unassembled WGS sequence"/>
</dbReference>
<dbReference type="SUPFAM" id="SSF57863">
    <property type="entry name" value="ArfGap/RecO-like zinc finger"/>
    <property type="match status" value="1"/>
</dbReference>
<keyword evidence="3" id="KW-0862">Zinc</keyword>
<keyword evidence="2 4" id="KW-0863">Zinc-finger</keyword>
<dbReference type="GO" id="GO:0008270">
    <property type="term" value="F:zinc ion binding"/>
    <property type="evidence" value="ECO:0007669"/>
    <property type="project" value="UniProtKB-KW"/>
</dbReference>
<dbReference type="OrthoDB" id="6036at2759"/>
<evidence type="ECO:0000256" key="3">
    <source>
        <dbReference type="ARBA" id="ARBA00022833"/>
    </source>
</evidence>
<evidence type="ECO:0000256" key="2">
    <source>
        <dbReference type="ARBA" id="ARBA00022771"/>
    </source>
</evidence>
<dbReference type="Gene3D" id="1.10.220.150">
    <property type="entry name" value="Arf GTPase activating protein"/>
    <property type="match status" value="1"/>
</dbReference>
<sequence>MASRFKEDEKNERAIRSLLKLPDNRRCINCNSLGPQYVCINFSTFICTNCSGIHREFTHRVKSVSMAKFTSQEVSALQGGGNASAKEIYLKEWDPQRNSLPDGSNVERLRDFIKHVYVDRRYTGERGFPRGKGETEDINENKRVDTYPGSAQSSGGRSPGYDQEIRQNTDHRKSLGSGVINDWRREDRFGNDRRLEGSRSFDGGSKVDIKSPDRRSDLGTPSPPMVRPVRDILGDNTSPLRVIEPPKVSVGARQTDAPARTQRSASSTSLASSNSNSTEIKAEPSLIDFEAVPEPSPAVGVQQTQQLTNATPVMQPTSSGVDNWANFESQPVKAPSNANQLDVLSKLMSPAPAPAQMGGNPASSAPVDFFPASGSSPIPSDVTHLSSFGPSSFPPEPTSLLQVGSTVSLTSAAGRSGGQWPSMQPQHPSLPLGTGTQSLPHHSIPVSGGLPNNQQWNPIAPSGILNTSSAQGPQVVSEHAMDPTSRTAAPAVDVKSGGRKELPADLFAATYPSIHAPVQGWYAAPQHGHGFSMQYNNMQMQTHTPMQPVKSSNPFDTTNEPSPLQASTFPSVASLQGALPNLGAPAGFIHTSHHGTPQIYHPHINMPQQPPSYLSAHPPNSYMGQHLAASLPQRPYNPAGYDLGAAAFATTNTNQQIGGLHAAATPAQNTFSPAGNPFG</sequence>
<proteinExistence type="predicted"/>
<dbReference type="PRINTS" id="PR00405">
    <property type="entry name" value="REVINTRACTNG"/>
</dbReference>
<feature type="region of interest" description="Disordered" evidence="5">
    <location>
        <begin position="381"/>
        <end position="400"/>
    </location>
</feature>
<dbReference type="InterPro" id="IPR001164">
    <property type="entry name" value="ArfGAP_dom"/>
</dbReference>
<evidence type="ECO:0000313" key="8">
    <source>
        <dbReference type="Proteomes" id="UP000595140"/>
    </source>
</evidence>
<dbReference type="InterPro" id="IPR044820">
    <property type="entry name" value="AGD14-like"/>
</dbReference>
<evidence type="ECO:0000256" key="1">
    <source>
        <dbReference type="ARBA" id="ARBA00022723"/>
    </source>
</evidence>
<protein>
    <recommendedName>
        <fullName evidence="6">Arf-GAP domain-containing protein</fullName>
    </recommendedName>
</protein>
<gene>
    <name evidence="7" type="ORF">CCAM_LOCUS4856</name>
</gene>
<evidence type="ECO:0000256" key="4">
    <source>
        <dbReference type="PROSITE-ProRule" id="PRU00288"/>
    </source>
</evidence>
<dbReference type="Pfam" id="PF01412">
    <property type="entry name" value="ArfGap"/>
    <property type="match status" value="1"/>
</dbReference>
<feature type="region of interest" description="Disordered" evidence="5">
    <location>
        <begin position="411"/>
        <end position="439"/>
    </location>
</feature>
<organism evidence="7 8">
    <name type="scientific">Cuscuta campestris</name>
    <dbReference type="NCBI Taxonomy" id="132261"/>
    <lineage>
        <taxon>Eukaryota</taxon>
        <taxon>Viridiplantae</taxon>
        <taxon>Streptophyta</taxon>
        <taxon>Embryophyta</taxon>
        <taxon>Tracheophyta</taxon>
        <taxon>Spermatophyta</taxon>
        <taxon>Magnoliopsida</taxon>
        <taxon>eudicotyledons</taxon>
        <taxon>Gunneridae</taxon>
        <taxon>Pentapetalae</taxon>
        <taxon>asterids</taxon>
        <taxon>lamiids</taxon>
        <taxon>Solanales</taxon>
        <taxon>Convolvulaceae</taxon>
        <taxon>Cuscuteae</taxon>
        <taxon>Cuscuta</taxon>
        <taxon>Cuscuta subgen. Grammica</taxon>
        <taxon>Cuscuta sect. Cleistogrammica</taxon>
    </lineage>
</organism>
<feature type="region of interest" description="Disordered" evidence="5">
    <location>
        <begin position="124"/>
        <end position="179"/>
    </location>
</feature>
<dbReference type="SMART" id="SM00105">
    <property type="entry name" value="ArfGap"/>
    <property type="match status" value="1"/>
</dbReference>
<dbReference type="CDD" id="cd08838">
    <property type="entry name" value="ArfGap_AGFG"/>
    <property type="match status" value="1"/>
</dbReference>
<dbReference type="PROSITE" id="PS50115">
    <property type="entry name" value="ARFGAP"/>
    <property type="match status" value="1"/>
</dbReference>
<feature type="compositionally biased region" description="Basic and acidic residues" evidence="5">
    <location>
        <begin position="124"/>
        <end position="145"/>
    </location>
</feature>
<keyword evidence="1" id="KW-0479">Metal-binding</keyword>
<feature type="region of interest" description="Disordered" evidence="5">
    <location>
        <begin position="352"/>
        <end position="372"/>
    </location>
</feature>
<dbReference type="GO" id="GO:0005096">
    <property type="term" value="F:GTPase activator activity"/>
    <property type="evidence" value="ECO:0007669"/>
    <property type="project" value="InterPro"/>
</dbReference>
<dbReference type="PANTHER" id="PTHR46085">
    <property type="entry name" value="ARFGAP/RECO-RELATED"/>
    <property type="match status" value="1"/>
</dbReference>
<evidence type="ECO:0000313" key="7">
    <source>
        <dbReference type="EMBL" id="VFQ63080.1"/>
    </source>
</evidence>
<dbReference type="EMBL" id="OOIL02000262">
    <property type="protein sequence ID" value="VFQ63080.1"/>
    <property type="molecule type" value="Genomic_DNA"/>
</dbReference>
<feature type="compositionally biased region" description="Basic and acidic residues" evidence="5">
    <location>
        <begin position="163"/>
        <end position="173"/>
    </location>
</feature>
<name>A0A484KCI7_9ASTE</name>
<evidence type="ECO:0000259" key="6">
    <source>
        <dbReference type="PROSITE" id="PS50115"/>
    </source>
</evidence>
<reference evidence="7 8" key="1">
    <citation type="submission" date="2018-04" db="EMBL/GenBank/DDBJ databases">
        <authorList>
            <person name="Vogel A."/>
        </authorList>
    </citation>
    <scope>NUCLEOTIDE SEQUENCE [LARGE SCALE GENOMIC DNA]</scope>
</reference>
<dbReference type="PANTHER" id="PTHR46085:SF3">
    <property type="entry name" value="ARF GTPASE ACTIVATING PROTEIN"/>
    <property type="match status" value="1"/>
</dbReference>
<feature type="domain" description="Arf-GAP" evidence="6">
    <location>
        <begin position="12"/>
        <end position="130"/>
    </location>
</feature>
<keyword evidence="8" id="KW-1185">Reference proteome</keyword>
<feature type="compositionally biased region" description="Polar residues" evidence="5">
    <location>
        <begin position="411"/>
        <end position="427"/>
    </location>
</feature>
<feature type="compositionally biased region" description="Low complexity" evidence="5">
    <location>
        <begin position="264"/>
        <end position="278"/>
    </location>
</feature>
<dbReference type="InterPro" id="IPR037278">
    <property type="entry name" value="ARFGAP/RecO"/>
</dbReference>
<dbReference type="InterPro" id="IPR038508">
    <property type="entry name" value="ArfGAP_dom_sf"/>
</dbReference>